<dbReference type="InterPro" id="IPR011109">
    <property type="entry name" value="DNA_bind_recombinase_dom"/>
</dbReference>
<keyword evidence="1" id="KW-0238">DNA-binding</keyword>
<dbReference type="Pfam" id="PF13408">
    <property type="entry name" value="Zn_ribbon_recom"/>
    <property type="match status" value="1"/>
</dbReference>
<evidence type="ECO:0000259" key="4">
    <source>
        <dbReference type="PROSITE" id="PS51737"/>
    </source>
</evidence>
<proteinExistence type="predicted"/>
<dbReference type="Pfam" id="PF13340">
    <property type="entry name" value="DUF4096"/>
    <property type="match status" value="1"/>
</dbReference>
<dbReference type="InterPro" id="IPR036162">
    <property type="entry name" value="Resolvase-like_N_sf"/>
</dbReference>
<comment type="caution">
    <text evidence="5">The sequence shown here is derived from an EMBL/GenBank/DDBJ whole genome shotgun (WGS) entry which is preliminary data.</text>
</comment>
<dbReference type="SUPFAM" id="SSF53041">
    <property type="entry name" value="Resolvase-like"/>
    <property type="match status" value="1"/>
</dbReference>
<dbReference type="Gene3D" id="3.40.50.1390">
    <property type="entry name" value="Resolvase, N-terminal catalytic domain"/>
    <property type="match status" value="1"/>
</dbReference>
<evidence type="ECO:0000313" key="5">
    <source>
        <dbReference type="EMBL" id="GAA2696996.1"/>
    </source>
</evidence>
<dbReference type="CDD" id="cd00338">
    <property type="entry name" value="Ser_Recombinase"/>
    <property type="match status" value="1"/>
</dbReference>
<dbReference type="PROSITE" id="PS51736">
    <property type="entry name" value="RECOMBINASES_3"/>
    <property type="match status" value="1"/>
</dbReference>
<reference evidence="5 6" key="1">
    <citation type="journal article" date="2019" name="Int. J. Syst. Evol. Microbiol.">
        <title>The Global Catalogue of Microorganisms (GCM) 10K type strain sequencing project: providing services to taxonomists for standard genome sequencing and annotation.</title>
        <authorList>
            <consortium name="The Broad Institute Genomics Platform"/>
            <consortium name="The Broad Institute Genome Sequencing Center for Infectious Disease"/>
            <person name="Wu L."/>
            <person name="Ma J."/>
        </authorList>
    </citation>
    <scope>NUCLEOTIDE SEQUENCE [LARGE SCALE GENOMIC DNA]</scope>
    <source>
        <strain evidence="5 6">JCM 4531</strain>
    </source>
</reference>
<keyword evidence="2" id="KW-0233">DNA recombination</keyword>
<dbReference type="EMBL" id="BAAASK010000024">
    <property type="protein sequence ID" value="GAA2696996.1"/>
    <property type="molecule type" value="Genomic_DNA"/>
</dbReference>
<dbReference type="InterPro" id="IPR006119">
    <property type="entry name" value="Resolv_N"/>
</dbReference>
<dbReference type="Pfam" id="PF07508">
    <property type="entry name" value="Recombinase"/>
    <property type="match status" value="1"/>
</dbReference>
<evidence type="ECO:0000256" key="1">
    <source>
        <dbReference type="ARBA" id="ARBA00023125"/>
    </source>
</evidence>
<dbReference type="InterPro" id="IPR025161">
    <property type="entry name" value="IS402-like_dom"/>
</dbReference>
<dbReference type="SMART" id="SM00857">
    <property type="entry name" value="Resolvase"/>
    <property type="match status" value="1"/>
</dbReference>
<keyword evidence="6" id="KW-1185">Reference proteome</keyword>
<dbReference type="Proteomes" id="UP001499989">
    <property type="component" value="Unassembled WGS sequence"/>
</dbReference>
<dbReference type="InterPro" id="IPR025827">
    <property type="entry name" value="Zn_ribbon_recom_dom"/>
</dbReference>
<evidence type="ECO:0000313" key="6">
    <source>
        <dbReference type="Proteomes" id="UP001499989"/>
    </source>
</evidence>
<evidence type="ECO:0000259" key="3">
    <source>
        <dbReference type="PROSITE" id="PS51736"/>
    </source>
</evidence>
<protein>
    <submittedName>
        <fullName evidence="5">Recombinase family protein</fullName>
    </submittedName>
</protein>
<accession>A0ABN3TAH4</accession>
<gene>
    <name evidence="5" type="ORF">GCM10010310_60830</name>
</gene>
<dbReference type="Pfam" id="PF00239">
    <property type="entry name" value="Resolvase"/>
    <property type="match status" value="1"/>
</dbReference>
<feature type="domain" description="Resolvase/invertase-type recombinase catalytic" evidence="3">
    <location>
        <begin position="23"/>
        <end position="172"/>
    </location>
</feature>
<dbReference type="Gene3D" id="3.90.1750.20">
    <property type="entry name" value="Putative Large Serine Recombinase, Chain B, Domain 2"/>
    <property type="match status" value="1"/>
</dbReference>
<dbReference type="PANTHER" id="PTHR30461:SF2">
    <property type="entry name" value="SERINE RECOMBINASE PINE-RELATED"/>
    <property type="match status" value="1"/>
</dbReference>
<dbReference type="PANTHER" id="PTHR30461">
    <property type="entry name" value="DNA-INVERTASE FROM LAMBDOID PROPHAGE"/>
    <property type="match status" value="1"/>
</dbReference>
<feature type="domain" description="Recombinase" evidence="4">
    <location>
        <begin position="180"/>
        <end position="311"/>
    </location>
</feature>
<dbReference type="InterPro" id="IPR038109">
    <property type="entry name" value="DNA_bind_recomb_sf"/>
</dbReference>
<organism evidence="5 6">
    <name type="scientific">Streptomyces violaceolatus</name>
    <dbReference type="NCBI Taxonomy" id="67378"/>
    <lineage>
        <taxon>Bacteria</taxon>
        <taxon>Bacillati</taxon>
        <taxon>Actinomycetota</taxon>
        <taxon>Actinomycetes</taxon>
        <taxon>Kitasatosporales</taxon>
        <taxon>Streptomycetaceae</taxon>
        <taxon>Streptomyces</taxon>
        <taxon>Streptomyces violaceoruber group</taxon>
    </lineage>
</organism>
<name>A0ABN3TAH4_9ACTN</name>
<sequence length="652" mass="70774">MFKTIAMAAPAANHGPEPTRAVRAALMLRVSTQEQVRGYGLGVQEGAGRAYVAVRPGWALSPELIFRDEGVSGATVVRPGMLRLEQAARQGLVDVVVVHSFDRVGRTARSFWAWIWALEDLGVRVVSATEDIDPATESGRHQLQGCVLRAEAERTLLCERTQGGRQRKALDGGWVGGPPPWGYAIDKSGGHRSVLVVDEGEARVVRRAVSLVVDESLNVSEAARELNASGHLTRSGRPWTASNLHRRLRCSALLEGEVIFRNPAGDGRNRTRLDQNGVPVHGQSVVLAVPRIISEERADELARVLREGGHSSHAAADAYPLTGRILGACGHRYVGSFSKSNVTRYYRCGGGNNGKRRETNCSDPLLDAAAEAAVWKVIEGCLADPRLLSAAQGRLTSHPGDIGKQRERVAHLTAALRKKEEALTHALTTLVLSVPDQAVREAALRQLTHDVHSARALLATGQQVLLGQEAAATAHTTTCLAQAAGGAAHVEVADMTAVIGLLDIMVKPLGEVRKRSGVKCKVTEWHERTGTPVPARVAASEWPVVEELMTTYFACRQFARGTVDIRTQLNGALHRLRTGCLWDELPEGYGPWQLAKERQNAWFRKGFWPVLVEGLNRRGAATPVRREPQVPPLEVTVTVASESVKHDTRSTL</sequence>
<evidence type="ECO:0000256" key="2">
    <source>
        <dbReference type="ARBA" id="ARBA00023172"/>
    </source>
</evidence>
<dbReference type="PROSITE" id="PS51737">
    <property type="entry name" value="RECOMBINASE_DNA_BIND"/>
    <property type="match status" value="1"/>
</dbReference>
<dbReference type="InterPro" id="IPR050639">
    <property type="entry name" value="SSR_resolvase"/>
</dbReference>